<dbReference type="InterPro" id="IPR011009">
    <property type="entry name" value="Kinase-like_dom_sf"/>
</dbReference>
<gene>
    <name evidence="2" type="ORF">Q9L58_000002</name>
</gene>
<organism evidence="2 3">
    <name type="scientific">Discina gigas</name>
    <dbReference type="NCBI Taxonomy" id="1032678"/>
    <lineage>
        <taxon>Eukaryota</taxon>
        <taxon>Fungi</taxon>
        <taxon>Dikarya</taxon>
        <taxon>Ascomycota</taxon>
        <taxon>Pezizomycotina</taxon>
        <taxon>Pezizomycetes</taxon>
        <taxon>Pezizales</taxon>
        <taxon>Discinaceae</taxon>
        <taxon>Discina</taxon>
    </lineage>
</organism>
<dbReference type="SUPFAM" id="SSF56112">
    <property type="entry name" value="Protein kinase-like (PK-like)"/>
    <property type="match status" value="1"/>
</dbReference>
<dbReference type="Proteomes" id="UP001447188">
    <property type="component" value="Unassembled WGS sequence"/>
</dbReference>
<proteinExistence type="predicted"/>
<dbReference type="PANTHER" id="PTHR21310">
    <property type="entry name" value="AMINOGLYCOSIDE PHOSPHOTRANSFERASE-RELATED-RELATED"/>
    <property type="match status" value="1"/>
</dbReference>
<dbReference type="PANTHER" id="PTHR21310:SF15">
    <property type="entry name" value="AMINOGLYCOSIDE PHOSPHOTRANSFERASE DOMAIN-CONTAINING PROTEIN"/>
    <property type="match status" value="1"/>
</dbReference>
<dbReference type="Gene3D" id="2.60.40.10">
    <property type="entry name" value="Immunoglobulins"/>
    <property type="match status" value="1"/>
</dbReference>
<comment type="caution">
    <text evidence="2">The sequence shown here is derived from an EMBL/GenBank/DDBJ whole genome shotgun (WGS) entry which is preliminary data.</text>
</comment>
<evidence type="ECO:0008006" key="4">
    <source>
        <dbReference type="Google" id="ProtNLM"/>
    </source>
</evidence>
<evidence type="ECO:0000313" key="2">
    <source>
        <dbReference type="EMBL" id="KAL0640698.1"/>
    </source>
</evidence>
<feature type="region of interest" description="Disordered" evidence="1">
    <location>
        <begin position="183"/>
        <end position="205"/>
    </location>
</feature>
<reference evidence="2 3" key="1">
    <citation type="submission" date="2024-02" db="EMBL/GenBank/DDBJ databases">
        <title>Discinaceae phylogenomics.</title>
        <authorList>
            <person name="Dirks A.C."/>
            <person name="James T.Y."/>
        </authorList>
    </citation>
    <scope>NUCLEOTIDE SEQUENCE [LARGE SCALE GENOMIC DNA]</scope>
    <source>
        <strain evidence="2 3">ACD0624</strain>
    </source>
</reference>
<evidence type="ECO:0000256" key="1">
    <source>
        <dbReference type="SAM" id="MobiDB-lite"/>
    </source>
</evidence>
<dbReference type="SUPFAM" id="SSF81296">
    <property type="entry name" value="E set domains"/>
    <property type="match status" value="1"/>
</dbReference>
<dbReference type="CDD" id="cd02859">
    <property type="entry name" value="E_set_AMPKbeta_like_N"/>
    <property type="match status" value="1"/>
</dbReference>
<accession>A0ABR3GXU8</accession>
<dbReference type="InterPro" id="IPR013783">
    <property type="entry name" value="Ig-like_fold"/>
</dbReference>
<protein>
    <recommendedName>
        <fullName evidence="4">Aminoglycoside phosphotransferase domain-containing protein</fullName>
    </recommendedName>
</protein>
<keyword evidence="3" id="KW-1185">Reference proteome</keyword>
<name>A0ABR3GXU8_9PEZI</name>
<dbReference type="InterPro" id="IPR014756">
    <property type="entry name" value="Ig_E-set"/>
</dbReference>
<sequence length="678" mass="76795">MSSQKTPNNDVPRLAVCWPACDAETVHVTFARSNWETPGIALQRQSNGEFMCIMGATDTFDELLFKFIINGTEWKINPTIPMILDEYGYENNRWTPSEATAYHDACVQRLRRRITLAHVDQVELCRLALSIHGQIDKDGRQLECVVDVAAPDIGNGASLELLMSGLFNEIVFLRFQPLEGRPDEGQLESVKNNKGSRVPKMDDKVNETGGSFVKSQDMGEHANDVWVAKFPADFLPHWLDGCRSNSERERRMESECATMRFLNEHTGIPAPQVYAYDVRYVSLPGSTPEPITNRSDPDAKDPVAENKVGWPFILMEKFGTWTLLPYWGFAGDPKDNEPLLLEKNKFRAAIWSQLATYQIELAKHPLAACGYLTLDCFHWHGKKETNNRKPRTPKSAFGIRPCIYDACMPFTNSIVSAFGENSLFQPARAFNSLNSVTARFQHFLTHGKVDSKIHFTALWQLRALIYDIFGASYENGPFILQHPDLSLQNIFVSANEDGDLTISGLIDWEDAQVVPAQVGACPPLICLGRLRYEDDDEPPQWSTLFKTPLFPESVLLRHQHEYRTSMIDSENHMANGGHEPVIWKGFGGTMSRLSQTLREEMVLPVYVLEELCSGSLYKPLTGNVTIKYFPLIYHKVKGYEWQEVKKAVCSRGAMRLALEDWEEKQKKKASSELVMQQA</sequence>
<dbReference type="EMBL" id="JBBBZM010000001">
    <property type="protein sequence ID" value="KAL0640698.1"/>
    <property type="molecule type" value="Genomic_DNA"/>
</dbReference>
<evidence type="ECO:0000313" key="3">
    <source>
        <dbReference type="Proteomes" id="UP001447188"/>
    </source>
</evidence>
<dbReference type="InterPro" id="IPR051678">
    <property type="entry name" value="AGP_Transferase"/>
</dbReference>